<evidence type="ECO:0000313" key="1">
    <source>
        <dbReference type="EMBL" id="SDM08640.1"/>
    </source>
</evidence>
<reference evidence="1 2" key="1">
    <citation type="submission" date="2016-10" db="EMBL/GenBank/DDBJ databases">
        <authorList>
            <person name="Varghese N."/>
            <person name="Submissions S."/>
        </authorList>
    </citation>
    <scope>NUCLEOTIDE SEQUENCE [LARGE SCALE GENOMIC DNA]</scope>
    <source>
        <strain evidence="1 2">DSM 6083</strain>
    </source>
</reference>
<proteinExistence type="predicted"/>
<evidence type="ECO:0008006" key="3">
    <source>
        <dbReference type="Google" id="ProtNLM"/>
    </source>
</evidence>
<evidence type="ECO:0000313" key="2">
    <source>
        <dbReference type="Proteomes" id="UP000182276"/>
    </source>
</evidence>
<sequence>MAAHEREMSMSLQIKHLSGDDVPKAWRPTWAVCWVVELDGTVVGGPYRTEEEARAVADGESEPRILQTPAP</sequence>
<name>A0ABY0QXP3_9GAMM</name>
<dbReference type="EMBL" id="FNHO01000002">
    <property type="protein sequence ID" value="SDM08640.1"/>
    <property type="molecule type" value="Genomic_DNA"/>
</dbReference>
<organism evidence="1 2">
    <name type="scientific">Stutzerimonas balearica DSM 6083</name>
    <dbReference type="NCBI Taxonomy" id="1123016"/>
    <lineage>
        <taxon>Bacteria</taxon>
        <taxon>Pseudomonadati</taxon>
        <taxon>Pseudomonadota</taxon>
        <taxon>Gammaproteobacteria</taxon>
        <taxon>Pseudomonadales</taxon>
        <taxon>Pseudomonadaceae</taxon>
        <taxon>Stutzerimonas</taxon>
    </lineage>
</organism>
<keyword evidence="2" id="KW-1185">Reference proteome</keyword>
<dbReference type="Proteomes" id="UP000182276">
    <property type="component" value="Unassembled WGS sequence"/>
</dbReference>
<comment type="caution">
    <text evidence="1">The sequence shown here is derived from an EMBL/GenBank/DDBJ whole genome shotgun (WGS) entry which is preliminary data.</text>
</comment>
<gene>
    <name evidence="1" type="ORF">SAMN05660875_102136</name>
</gene>
<accession>A0ABY0QXP3</accession>
<protein>
    <recommendedName>
        <fullName evidence="3">DUF2188 domain-containing protein</fullName>
    </recommendedName>
</protein>